<proteinExistence type="predicted"/>
<dbReference type="AlphaFoldDB" id="A0A1I9G729"/>
<name>A0A1I9G729_BRUMA</name>
<reference evidence="1" key="1">
    <citation type="journal article" date="2007" name="Science">
        <title>Draft genome of the filarial nematode parasite Brugia malayi.</title>
        <authorList>
            <person name="Ghedin E."/>
            <person name="Wang S."/>
            <person name="Spiro D."/>
            <person name="Caler E."/>
            <person name="Zhao Q."/>
            <person name="Crabtree J."/>
            <person name="Allen J.E."/>
            <person name="Delcher A.L."/>
            <person name="Guiliano D.B."/>
            <person name="Miranda-Saavedra D."/>
            <person name="Angiuoli S.V."/>
            <person name="Creasy T."/>
            <person name="Amedeo P."/>
            <person name="Haas B."/>
            <person name="El-Sayed N.M."/>
            <person name="Wortman J.R."/>
            <person name="Feldblyum T."/>
            <person name="Tallon L."/>
            <person name="Schatz M."/>
            <person name="Shumway M."/>
            <person name="Koo H."/>
            <person name="Salzberg S.L."/>
            <person name="Schobel S."/>
            <person name="Pertea M."/>
            <person name="Pop M."/>
            <person name="White O."/>
            <person name="Barton G.J."/>
            <person name="Carlow C.K."/>
            <person name="Crawford M.J."/>
            <person name="Daub J."/>
            <person name="Dimmic M.W."/>
            <person name="Estes C.F."/>
            <person name="Foster J.M."/>
            <person name="Ganatra M."/>
            <person name="Gregory W.F."/>
            <person name="Johnson N.M."/>
            <person name="Jin J."/>
            <person name="Komuniecki R."/>
            <person name="Korf I."/>
            <person name="Kumar S."/>
            <person name="Laney S."/>
            <person name="Li B.W."/>
            <person name="Li W."/>
            <person name="Lindblom T.H."/>
            <person name="Lustigman S."/>
            <person name="Ma D."/>
            <person name="Maina C.V."/>
            <person name="Martin D.M."/>
            <person name="McCarter J.P."/>
            <person name="McReynolds L."/>
            <person name="Mitreva M."/>
            <person name="Nutman T.B."/>
            <person name="Parkinson J."/>
            <person name="Peregrin-Alvarez J.M."/>
            <person name="Poole C."/>
            <person name="Ren Q."/>
            <person name="Saunders L."/>
            <person name="Sluder A.E."/>
            <person name="Smith K."/>
            <person name="Stanke M."/>
            <person name="Unnasch T.R."/>
            <person name="Ware J."/>
            <person name="Wei A.D."/>
            <person name="Weil G."/>
            <person name="Williams D.J."/>
            <person name="Zhang Y."/>
            <person name="Williams S.A."/>
            <person name="Fraser-Liggett C."/>
            <person name="Slatko B."/>
            <person name="Blaxter M.L."/>
            <person name="Scott A.L."/>
        </authorList>
    </citation>
    <scope>NUCLEOTIDE SEQUENCE</scope>
    <source>
        <strain evidence="1">FR3</strain>
    </source>
</reference>
<reference evidence="1" key="2">
    <citation type="submission" date="2012-12" db="EMBL/GenBank/DDBJ databases">
        <authorList>
            <consortium name="WormBase Consortium"/>
            <person name="Ghedin E."/>
            <person name="Paulini M."/>
        </authorList>
    </citation>
    <scope>NUCLEOTIDE SEQUENCE</scope>
    <source>
        <strain evidence="1">FR3</strain>
    </source>
</reference>
<feature type="non-terminal residue" evidence="1">
    <location>
        <position position="1"/>
    </location>
</feature>
<organism evidence="1">
    <name type="scientific">Brugia malayi</name>
    <name type="common">Filarial nematode worm</name>
    <dbReference type="NCBI Taxonomy" id="6279"/>
    <lineage>
        <taxon>Eukaryota</taxon>
        <taxon>Metazoa</taxon>
        <taxon>Ecdysozoa</taxon>
        <taxon>Nematoda</taxon>
        <taxon>Chromadorea</taxon>
        <taxon>Rhabditida</taxon>
        <taxon>Spirurina</taxon>
        <taxon>Spiruromorpha</taxon>
        <taxon>Filarioidea</taxon>
        <taxon>Onchocercidae</taxon>
        <taxon>Brugia</taxon>
    </lineage>
</organism>
<accession>A0A1I9G729</accession>
<evidence type="ECO:0000313" key="1">
    <source>
        <dbReference type="EMBL" id="CDQ04046.1"/>
    </source>
</evidence>
<protein>
    <submittedName>
        <fullName evidence="1">Bm1540, isoform a</fullName>
    </submittedName>
</protein>
<gene>
    <name evidence="1" type="primary">Bm1540</name>
    <name evidence="1" type="ORF">BM_Bm1540</name>
</gene>
<sequence length="35" mass="3980">ECLTAKECYQLNSLNIEWIFDDILVVPKGKAPLQS</sequence>
<dbReference type="EMBL" id="LN857745">
    <property type="protein sequence ID" value="CDQ04046.1"/>
    <property type="molecule type" value="Genomic_DNA"/>
</dbReference>